<name>A0A2K2FSS9_9SPHN</name>
<evidence type="ECO:0000256" key="1">
    <source>
        <dbReference type="SAM" id="MobiDB-lite"/>
    </source>
</evidence>
<feature type="compositionally biased region" description="Low complexity" evidence="1">
    <location>
        <begin position="103"/>
        <end position="123"/>
    </location>
</feature>
<keyword evidence="2" id="KW-0812">Transmembrane</keyword>
<feature type="region of interest" description="Disordered" evidence="1">
    <location>
        <begin position="169"/>
        <end position="198"/>
    </location>
</feature>
<keyword evidence="2" id="KW-1133">Transmembrane helix</keyword>
<comment type="caution">
    <text evidence="3">The sequence shown here is derived from an EMBL/GenBank/DDBJ whole genome shotgun (WGS) entry which is preliminary data.</text>
</comment>
<dbReference type="Proteomes" id="UP000236327">
    <property type="component" value="Unassembled WGS sequence"/>
</dbReference>
<gene>
    <name evidence="3" type="ORF">A8V01_12215</name>
</gene>
<reference evidence="3 4" key="1">
    <citation type="submission" date="2016-05" db="EMBL/GenBank/DDBJ databases">
        <title>Complete genome sequence of Novosphingobium guangzhouense SA925(T).</title>
        <authorList>
            <person name="Sha S."/>
        </authorList>
    </citation>
    <scope>NUCLEOTIDE SEQUENCE [LARGE SCALE GENOMIC DNA]</scope>
    <source>
        <strain evidence="3 4">SA925</strain>
    </source>
</reference>
<feature type="transmembrane region" description="Helical" evidence="2">
    <location>
        <begin position="75"/>
        <end position="93"/>
    </location>
</feature>
<keyword evidence="2" id="KW-0472">Membrane</keyword>
<feature type="compositionally biased region" description="Basic and acidic residues" evidence="1">
    <location>
        <begin position="571"/>
        <end position="586"/>
    </location>
</feature>
<feature type="region of interest" description="Disordered" evidence="1">
    <location>
        <begin position="439"/>
        <end position="499"/>
    </location>
</feature>
<organism evidence="3 4">
    <name type="scientific">Novosphingobium guangzhouense</name>
    <dbReference type="NCBI Taxonomy" id="1850347"/>
    <lineage>
        <taxon>Bacteria</taxon>
        <taxon>Pseudomonadati</taxon>
        <taxon>Pseudomonadota</taxon>
        <taxon>Alphaproteobacteria</taxon>
        <taxon>Sphingomonadales</taxon>
        <taxon>Sphingomonadaceae</taxon>
        <taxon>Novosphingobium</taxon>
    </lineage>
</organism>
<keyword evidence="4" id="KW-1185">Reference proteome</keyword>
<dbReference type="AlphaFoldDB" id="A0A2K2FSS9"/>
<dbReference type="RefSeq" id="WP_103099479.1">
    <property type="nucleotide sequence ID" value="NZ_LYMM01000106.1"/>
</dbReference>
<evidence type="ECO:0000256" key="2">
    <source>
        <dbReference type="SAM" id="Phobius"/>
    </source>
</evidence>
<dbReference type="OrthoDB" id="7505157at2"/>
<feature type="transmembrane region" description="Helical" evidence="2">
    <location>
        <begin position="29"/>
        <end position="55"/>
    </location>
</feature>
<accession>A0A2K2FSS9</accession>
<feature type="region of interest" description="Disordered" evidence="1">
    <location>
        <begin position="103"/>
        <end position="128"/>
    </location>
</feature>
<feature type="region of interest" description="Disordered" evidence="1">
    <location>
        <begin position="525"/>
        <end position="586"/>
    </location>
</feature>
<protein>
    <submittedName>
        <fullName evidence="3">Uncharacterized protein</fullName>
    </submittedName>
</protein>
<evidence type="ECO:0000313" key="3">
    <source>
        <dbReference type="EMBL" id="PNU01814.1"/>
    </source>
</evidence>
<dbReference type="EMBL" id="LYMM01000106">
    <property type="protein sequence ID" value="PNU01814.1"/>
    <property type="molecule type" value="Genomic_DNA"/>
</dbReference>
<sequence length="604" mass="63518">MADTRHSIDRSTGNTGQPITRHPLFPAIVALWFGALAGLGSVIVSSSTIEGIVLALGIDKVIPMAAPPLGTTMRILLALGMTGIGAAIGGLVARRIARPAASPATDAPALESAAAELPEAAPTSRRRRGLAIETEAAPPVEEHAPLPGAASAQAQDARILNVADFDIDSFDEAPDQPPLRRESTPSTFASADADEDDNLPAWLDAETAWREPESTSATAGRGVFTTPPGAQIFQAELEAAEDAASKDAEAPVGSRLFEAYSRELSPRNAAPDAQDATPGFTLLPRLPQGDWETPEVEEPNIDAPEIEAEAPMWSERPFDAPAAIAPEAEIEPETAEVEHGAADTADTVAPAAFSAPLAANPRISDADLGTLSQVELLERLALAMERRREEGRRAAETVTPVPQPGFAPFAAPMAEEAAPAAVPTALRPIALDPIDDTLDGETSDAPLSGYQPPRHIGLTQQPSPFGANDARSAFAPHAAIPFPSSPFRAEPEAVDDAEEDTVLQQGYASLFNLSRQTAVRKPFLQFGEADEDGDEIAHATPVLPSEQAEEPTPFGRPVLLPDPTGEAPAEYEERPFDAPRNDPEATERALRAALATLQRMSGAA</sequence>
<evidence type="ECO:0000313" key="4">
    <source>
        <dbReference type="Proteomes" id="UP000236327"/>
    </source>
</evidence>
<proteinExistence type="predicted"/>